<feature type="non-terminal residue" evidence="1">
    <location>
        <position position="25"/>
    </location>
</feature>
<proteinExistence type="predicted"/>
<comment type="caution">
    <text evidence="1">The sequence shown here is derived from an EMBL/GenBank/DDBJ whole genome shotgun (WGS) entry which is preliminary data.</text>
</comment>
<evidence type="ECO:0000313" key="1">
    <source>
        <dbReference type="EMBL" id="KKL28388.1"/>
    </source>
</evidence>
<protein>
    <submittedName>
        <fullName evidence="1">Uncharacterized protein</fullName>
    </submittedName>
</protein>
<organism evidence="1">
    <name type="scientific">marine sediment metagenome</name>
    <dbReference type="NCBI Taxonomy" id="412755"/>
    <lineage>
        <taxon>unclassified sequences</taxon>
        <taxon>metagenomes</taxon>
        <taxon>ecological metagenomes</taxon>
    </lineage>
</organism>
<dbReference type="AlphaFoldDB" id="A0A0F9EX35"/>
<reference evidence="1" key="1">
    <citation type="journal article" date="2015" name="Nature">
        <title>Complex archaea that bridge the gap between prokaryotes and eukaryotes.</title>
        <authorList>
            <person name="Spang A."/>
            <person name="Saw J.H."/>
            <person name="Jorgensen S.L."/>
            <person name="Zaremba-Niedzwiedzka K."/>
            <person name="Martijn J."/>
            <person name="Lind A.E."/>
            <person name="van Eijk R."/>
            <person name="Schleper C."/>
            <person name="Guy L."/>
            <person name="Ettema T.J."/>
        </authorList>
    </citation>
    <scope>NUCLEOTIDE SEQUENCE</scope>
</reference>
<gene>
    <name evidence="1" type="ORF">LCGC14_2375620</name>
</gene>
<accession>A0A0F9EX35</accession>
<sequence>MSSSSCKRDIEQNNIWFPKKGKIFE</sequence>
<name>A0A0F9EX35_9ZZZZ</name>
<dbReference type="EMBL" id="LAZR01035116">
    <property type="protein sequence ID" value="KKL28388.1"/>
    <property type="molecule type" value="Genomic_DNA"/>
</dbReference>